<comment type="caution">
    <text evidence="17">The sequence shown here is derived from an EMBL/GenBank/DDBJ whole genome shotgun (WGS) entry which is preliminary data.</text>
</comment>
<dbReference type="NCBIfam" id="TIGR01828">
    <property type="entry name" value="pyru_phos_dikin"/>
    <property type="match status" value="1"/>
</dbReference>
<feature type="binding site" evidence="12">
    <location>
        <position position="624"/>
    </location>
    <ligand>
        <name>substrate</name>
    </ligand>
</feature>
<dbReference type="Gene3D" id="3.30.1490.20">
    <property type="entry name" value="ATP-grasp fold, A domain"/>
    <property type="match status" value="1"/>
</dbReference>
<feature type="binding site" evidence="12">
    <location>
        <position position="568"/>
    </location>
    <ligand>
        <name>substrate</name>
    </ligand>
</feature>
<feature type="domain" description="PEP-utilising enzyme mobile" evidence="14">
    <location>
        <begin position="429"/>
        <end position="510"/>
    </location>
</feature>
<dbReference type="InterPro" id="IPR040442">
    <property type="entry name" value="Pyrv_kinase-like_dom_sf"/>
</dbReference>
<evidence type="ECO:0000256" key="5">
    <source>
        <dbReference type="ARBA" id="ARBA00022723"/>
    </source>
</evidence>
<feature type="domain" description="PEP-utilising enzyme C-terminal" evidence="16">
    <location>
        <begin position="528"/>
        <end position="877"/>
    </location>
</feature>
<feature type="binding site" evidence="12">
    <location>
        <position position="774"/>
    </location>
    <ligand>
        <name>substrate</name>
    </ligand>
</feature>
<dbReference type="EMBL" id="BDIP01000079">
    <property type="protein sequence ID" value="GIQ79939.1"/>
    <property type="molecule type" value="Genomic_DNA"/>
</dbReference>
<feature type="binding site" evidence="12">
    <location>
        <position position="775"/>
    </location>
    <ligand>
        <name>substrate</name>
    </ligand>
</feature>
<keyword evidence="18" id="KW-1185">Reference proteome</keyword>
<dbReference type="InterPro" id="IPR002192">
    <property type="entry name" value="PPDK_AMP/ATP-bd"/>
</dbReference>
<dbReference type="Gene3D" id="3.20.20.60">
    <property type="entry name" value="Phosphoenolpyruvate-binding domains"/>
    <property type="match status" value="1"/>
</dbReference>
<dbReference type="Gene3D" id="1.10.189.10">
    <property type="entry name" value="Pyruvate Phosphate Dikinase, domain 2"/>
    <property type="match status" value="1"/>
</dbReference>
<keyword evidence="9 13" id="KW-0460">Magnesium</keyword>
<dbReference type="InterPro" id="IPR036637">
    <property type="entry name" value="Phosphohistidine_dom_sf"/>
</dbReference>
<dbReference type="AlphaFoldDB" id="A0A9K3CQV9"/>
<dbReference type="OrthoDB" id="6123450at2759"/>
<evidence type="ECO:0000256" key="7">
    <source>
        <dbReference type="ARBA" id="ARBA00022777"/>
    </source>
</evidence>
<evidence type="ECO:0000256" key="6">
    <source>
        <dbReference type="ARBA" id="ARBA00022741"/>
    </source>
</evidence>
<feature type="binding site" evidence="12">
    <location>
        <position position="777"/>
    </location>
    <ligand>
        <name>substrate</name>
    </ligand>
</feature>
<dbReference type="SUPFAM" id="SSF51621">
    <property type="entry name" value="Phosphoenolpyruvate/pyruvate domain"/>
    <property type="match status" value="1"/>
</dbReference>
<evidence type="ECO:0000256" key="3">
    <source>
        <dbReference type="ARBA" id="ARBA00011994"/>
    </source>
</evidence>
<evidence type="ECO:0000256" key="11">
    <source>
        <dbReference type="PIRSR" id="PIRSR000853-1"/>
    </source>
</evidence>
<dbReference type="Pfam" id="PF02896">
    <property type="entry name" value="PEP-utilizers_C"/>
    <property type="match status" value="1"/>
</dbReference>
<feature type="active site" description="Tele-phosphohistidine intermediate" evidence="11">
    <location>
        <position position="462"/>
    </location>
</feature>
<gene>
    <name evidence="17" type="ORF">KIPB_000652</name>
</gene>
<evidence type="ECO:0000259" key="14">
    <source>
        <dbReference type="Pfam" id="PF00391"/>
    </source>
</evidence>
<dbReference type="GO" id="GO:0016301">
    <property type="term" value="F:kinase activity"/>
    <property type="evidence" value="ECO:0007669"/>
    <property type="project" value="UniProtKB-UniRule"/>
</dbReference>
<dbReference type="Gene3D" id="3.30.470.20">
    <property type="entry name" value="ATP-grasp fold, B domain"/>
    <property type="match status" value="1"/>
</dbReference>
<dbReference type="GO" id="GO:0050242">
    <property type="term" value="F:pyruvate, phosphate dikinase activity"/>
    <property type="evidence" value="ECO:0007669"/>
    <property type="project" value="UniProtKB-UniRule"/>
</dbReference>
<feature type="domain" description="Pyruvate phosphate dikinase AMP/ATP-binding" evidence="15">
    <location>
        <begin position="67"/>
        <end position="297"/>
    </location>
</feature>
<feature type="binding site" evidence="13">
    <location>
        <position position="777"/>
    </location>
    <ligand>
        <name>Mg(2+)</name>
        <dbReference type="ChEBI" id="CHEBI:18420"/>
    </ligand>
</feature>
<dbReference type="SUPFAM" id="SSF52009">
    <property type="entry name" value="Phosphohistidine domain"/>
    <property type="match status" value="1"/>
</dbReference>
<comment type="catalytic activity">
    <reaction evidence="10">
        <text>pyruvate + phosphate + ATP = phosphoenolpyruvate + AMP + diphosphate + H(+)</text>
        <dbReference type="Rhea" id="RHEA:10756"/>
        <dbReference type="ChEBI" id="CHEBI:15361"/>
        <dbReference type="ChEBI" id="CHEBI:15378"/>
        <dbReference type="ChEBI" id="CHEBI:30616"/>
        <dbReference type="ChEBI" id="CHEBI:33019"/>
        <dbReference type="ChEBI" id="CHEBI:43474"/>
        <dbReference type="ChEBI" id="CHEBI:58702"/>
        <dbReference type="ChEBI" id="CHEBI:456215"/>
        <dbReference type="EC" id="2.7.9.1"/>
    </reaction>
</comment>
<feature type="active site" description="Proton donor" evidence="11">
    <location>
        <position position="839"/>
    </location>
</feature>
<evidence type="ECO:0000256" key="10">
    <source>
        <dbReference type="PIRNR" id="PIRNR000853"/>
    </source>
</evidence>
<dbReference type="InterPro" id="IPR008279">
    <property type="entry name" value="PEP-util_enz_mobile_dom"/>
</dbReference>
<keyword evidence="6" id="KW-0547">Nucleotide-binding</keyword>
<keyword evidence="7" id="KW-0418">Kinase</keyword>
<dbReference type="InterPro" id="IPR023151">
    <property type="entry name" value="PEP_util_CS"/>
</dbReference>
<feature type="binding site" evidence="12">
    <location>
        <position position="776"/>
    </location>
    <ligand>
        <name>substrate</name>
    </ligand>
</feature>
<dbReference type="InterPro" id="IPR000121">
    <property type="entry name" value="PEP_util_C"/>
</dbReference>
<dbReference type="InterPro" id="IPR015813">
    <property type="entry name" value="Pyrv/PenolPyrv_kinase-like_dom"/>
</dbReference>
<evidence type="ECO:0000256" key="4">
    <source>
        <dbReference type="ARBA" id="ARBA00022679"/>
    </source>
</evidence>
<feature type="domain" description="Pyruvate phosphate dikinase AMP/ATP-binding" evidence="15">
    <location>
        <begin position="313"/>
        <end position="359"/>
    </location>
</feature>
<dbReference type="Pfam" id="PF01326">
    <property type="entry name" value="PPDK_N"/>
    <property type="match status" value="2"/>
</dbReference>
<name>A0A9K3CQV9_9EUKA</name>
<keyword evidence="8" id="KW-0067">ATP-binding</keyword>
<dbReference type="PANTHER" id="PTHR22931:SF9">
    <property type="entry name" value="PYRUVATE, PHOSPHATE DIKINASE 1, CHLOROPLASTIC"/>
    <property type="match status" value="1"/>
</dbReference>
<evidence type="ECO:0000256" key="2">
    <source>
        <dbReference type="ARBA" id="ARBA00007837"/>
    </source>
</evidence>
<organism evidence="17 18">
    <name type="scientific">Kipferlia bialata</name>
    <dbReference type="NCBI Taxonomy" id="797122"/>
    <lineage>
        <taxon>Eukaryota</taxon>
        <taxon>Metamonada</taxon>
        <taxon>Carpediemonas-like organisms</taxon>
        <taxon>Kipferlia</taxon>
    </lineage>
</organism>
<evidence type="ECO:0000256" key="12">
    <source>
        <dbReference type="PIRSR" id="PIRSR000853-2"/>
    </source>
</evidence>
<evidence type="ECO:0000256" key="1">
    <source>
        <dbReference type="ARBA" id="ARBA00001946"/>
    </source>
</evidence>
<evidence type="ECO:0000256" key="8">
    <source>
        <dbReference type="ARBA" id="ARBA00022840"/>
    </source>
</evidence>
<dbReference type="NCBIfam" id="NF004531">
    <property type="entry name" value="PRK05878.1"/>
    <property type="match status" value="1"/>
</dbReference>
<dbReference type="SUPFAM" id="SSF56059">
    <property type="entry name" value="Glutathione synthetase ATP-binding domain-like"/>
    <property type="match status" value="1"/>
</dbReference>
<feature type="binding site" evidence="12">
    <location>
        <position position="753"/>
    </location>
    <ligand>
        <name>substrate</name>
    </ligand>
</feature>
<feature type="binding site" evidence="13">
    <location>
        <position position="753"/>
    </location>
    <ligand>
        <name>Mg(2+)</name>
        <dbReference type="ChEBI" id="CHEBI:18420"/>
    </ligand>
</feature>
<evidence type="ECO:0000313" key="18">
    <source>
        <dbReference type="Proteomes" id="UP000265618"/>
    </source>
</evidence>
<comment type="cofactor">
    <cofactor evidence="1 10 13">
        <name>Mg(2+)</name>
        <dbReference type="ChEBI" id="CHEBI:18420"/>
    </cofactor>
</comment>
<evidence type="ECO:0000256" key="13">
    <source>
        <dbReference type="PIRSR" id="PIRSR000853-3"/>
    </source>
</evidence>
<dbReference type="Pfam" id="PF00391">
    <property type="entry name" value="PEP-utilizers"/>
    <property type="match status" value="1"/>
</dbReference>
<dbReference type="InterPro" id="IPR018274">
    <property type="entry name" value="PEP_util_AS"/>
</dbReference>
<dbReference type="Proteomes" id="UP000265618">
    <property type="component" value="Unassembled WGS sequence"/>
</dbReference>
<dbReference type="EC" id="2.7.9.1" evidence="3 10"/>
<accession>A0A9K3CQV9</accession>
<dbReference type="Gene3D" id="1.20.80.30">
    <property type="match status" value="1"/>
</dbReference>
<dbReference type="PANTHER" id="PTHR22931">
    <property type="entry name" value="PHOSPHOENOLPYRUVATE DIKINASE-RELATED"/>
    <property type="match status" value="1"/>
</dbReference>
<reference evidence="17 18" key="1">
    <citation type="journal article" date="2018" name="PLoS ONE">
        <title>The draft genome of Kipferlia bialata reveals reductive genome evolution in fornicate parasites.</title>
        <authorList>
            <person name="Tanifuji G."/>
            <person name="Takabayashi S."/>
            <person name="Kume K."/>
            <person name="Takagi M."/>
            <person name="Nakayama T."/>
            <person name="Kamikawa R."/>
            <person name="Inagaki Y."/>
            <person name="Hashimoto T."/>
        </authorList>
    </citation>
    <scope>NUCLEOTIDE SEQUENCE [LARGE SCALE GENOMIC DNA]</scope>
    <source>
        <strain evidence="17">NY0173</strain>
    </source>
</reference>
<dbReference type="PROSITE" id="PS00370">
    <property type="entry name" value="PEP_ENZYMES_PHOS_SITE"/>
    <property type="match status" value="1"/>
</dbReference>
<dbReference type="GO" id="GO:0005524">
    <property type="term" value="F:ATP binding"/>
    <property type="evidence" value="ECO:0007669"/>
    <property type="project" value="UniProtKB-UniRule"/>
</dbReference>
<evidence type="ECO:0000313" key="17">
    <source>
        <dbReference type="EMBL" id="GIQ79939.1"/>
    </source>
</evidence>
<comment type="similarity">
    <text evidence="2 10">Belongs to the PEP-utilizing enzyme family.</text>
</comment>
<dbReference type="PIRSF" id="PIRSF000853">
    <property type="entry name" value="PPDK"/>
    <property type="match status" value="1"/>
</dbReference>
<keyword evidence="17" id="KW-0670">Pyruvate</keyword>
<protein>
    <recommendedName>
        <fullName evidence="3 10">Pyruvate, phosphate dikinase</fullName>
        <ecNumber evidence="3 10">2.7.9.1</ecNumber>
    </recommendedName>
</protein>
<keyword evidence="4" id="KW-0808">Transferase</keyword>
<keyword evidence="5 13" id="KW-0479">Metal-binding</keyword>
<dbReference type="Gene3D" id="3.50.30.10">
    <property type="entry name" value="Phosphohistidine domain"/>
    <property type="match status" value="1"/>
</dbReference>
<dbReference type="GO" id="GO:0046872">
    <property type="term" value="F:metal ion binding"/>
    <property type="evidence" value="ECO:0007669"/>
    <property type="project" value="UniProtKB-UniRule"/>
</dbReference>
<proteinExistence type="inferred from homology"/>
<evidence type="ECO:0000259" key="16">
    <source>
        <dbReference type="Pfam" id="PF02896"/>
    </source>
</evidence>
<sequence>MATLDKYCYYFGEGNPSGPGAKLVLGGKGISLGVMTNMGLPVPPGFTISCPTCQAYILSGNKWPKGLEEELDTYIARLEKDLGKSFGSTEDPLLLSVRSGAAVSMPGMMDTVLNLGLNDAAVAGLAKKTGNERFAFDAYRRFIQMYGDVVLGCEHHDFEKILNALKAKYSIKGDTDMTVEHLKELIISYKEYVAKKTGAPFPQDPKTQLATGISAVFDSWNNPRAISYRRINKISAEVIGTGVTVMAMCFGNMGETSGTGVAFTRNASTGIKEIYGEFLTNAQGEDVVAGIRTPLQFSQMTTMGPMWAGISAQLVKIMETLEGYYKDMVDLEFTIEEGKLWMLQARAGKRTGAAMIQIALDLIKEGLITKEEALLRMDPAKLSEVLFPMFDKKAAKTVIGKGLNASPGAAVGQIVFHSDACCEWAAAGKKVILVREETTPEDIEGMVTAAGVLTVRGGLSSHAAVVARGMGRTAVVGAGCCHINMDNKTLTIGDRVYQEGDYLSIDGGNGEIYDGQVPTVDVEFGEGFNQIMAWADEYRTMKIRTNADNPADCAAARRFGCEGVGLCRTEHMFFEKERIGVVREMILAESFEVRSEALSRLLPFQQSDFEGIFRAMDGLPVNIRLLDPPLHEFLPHLEEVDYIKTHAKQIGITYEKYVSTIRSLHESNPMLGFRGVRLGVLYPEISEMQVRAIMQAAVVVQTEGVVCLPEIMIPVLFSDKEMARLKELVTRIAKEVMDAEGVVVKFKCGTMIELPRACLVADQIAEHAEYFSFGTNDLTQTTFGISRDDGSKFIPAYQENGILPTDPFATIDQDGVGQLMKLAVEKGRSVRPGMSVGICGEQGGDPDSAVFLCKLGLSYVSCSPFRVPGARLATAQAAIKVMQEEKK</sequence>
<dbReference type="InterPro" id="IPR010121">
    <property type="entry name" value="Pyruvate_phosphate_dikinase"/>
</dbReference>
<dbReference type="PROSITE" id="PS00742">
    <property type="entry name" value="PEP_ENZYMES_2"/>
    <property type="match status" value="1"/>
</dbReference>
<dbReference type="InterPro" id="IPR013815">
    <property type="entry name" value="ATP_grasp_subdomain_1"/>
</dbReference>
<evidence type="ECO:0000256" key="9">
    <source>
        <dbReference type="ARBA" id="ARBA00022842"/>
    </source>
</evidence>
<evidence type="ECO:0000259" key="15">
    <source>
        <dbReference type="Pfam" id="PF01326"/>
    </source>
</evidence>